<dbReference type="SUPFAM" id="SSF52172">
    <property type="entry name" value="CheY-like"/>
    <property type="match status" value="1"/>
</dbReference>
<evidence type="ECO:0000313" key="5">
    <source>
        <dbReference type="Proteomes" id="UP000321249"/>
    </source>
</evidence>
<proteinExistence type="predicted"/>
<protein>
    <submittedName>
        <fullName evidence="4">Response regulator</fullName>
    </submittedName>
</protein>
<feature type="domain" description="Response regulatory" evidence="3">
    <location>
        <begin position="12"/>
        <end position="121"/>
    </location>
</feature>
<dbReference type="OrthoDB" id="7471842at2"/>
<dbReference type="PROSITE" id="PS50110">
    <property type="entry name" value="RESPONSE_REGULATORY"/>
    <property type="match status" value="1"/>
</dbReference>
<dbReference type="AlphaFoldDB" id="A0A5C6TWM1"/>
<dbReference type="PANTHER" id="PTHR44591">
    <property type="entry name" value="STRESS RESPONSE REGULATOR PROTEIN 1"/>
    <property type="match status" value="1"/>
</dbReference>
<comment type="caution">
    <text evidence="4">The sequence shown here is derived from an EMBL/GenBank/DDBJ whole genome shotgun (WGS) entry which is preliminary data.</text>
</comment>
<dbReference type="EMBL" id="VOQQ01000001">
    <property type="protein sequence ID" value="TXC64659.1"/>
    <property type="molecule type" value="Genomic_DNA"/>
</dbReference>
<evidence type="ECO:0000259" key="3">
    <source>
        <dbReference type="PROSITE" id="PS50110"/>
    </source>
</evidence>
<dbReference type="PANTHER" id="PTHR44591:SF21">
    <property type="entry name" value="TWO-COMPONENT RESPONSE REGULATOR"/>
    <property type="match status" value="1"/>
</dbReference>
<reference evidence="4 5" key="1">
    <citation type="journal article" date="2015" name="J. Microbiol.">
        <title>Sphingosinicella ginsenosidimutans sp. nov., with ginsenoside converting activity.</title>
        <authorList>
            <person name="Kim J.K."/>
            <person name="Kang M.S."/>
            <person name="Park S.C."/>
            <person name="Kim K.M."/>
            <person name="Choi K."/>
            <person name="Yoon M.H."/>
            <person name="Im W.T."/>
        </authorList>
    </citation>
    <scope>NUCLEOTIDE SEQUENCE [LARGE SCALE GENOMIC DNA]</scope>
    <source>
        <strain evidence="4 5">BS-11</strain>
    </source>
</reference>
<dbReference type="Proteomes" id="UP000321249">
    <property type="component" value="Unassembled WGS sequence"/>
</dbReference>
<keyword evidence="1 2" id="KW-0597">Phosphoprotein</keyword>
<dbReference type="Gene3D" id="3.40.50.2300">
    <property type="match status" value="1"/>
</dbReference>
<evidence type="ECO:0000256" key="2">
    <source>
        <dbReference type="PROSITE-ProRule" id="PRU00169"/>
    </source>
</evidence>
<dbReference type="Pfam" id="PF00072">
    <property type="entry name" value="Response_reg"/>
    <property type="match status" value="1"/>
</dbReference>
<gene>
    <name evidence="4" type="ORF">FRZ32_13985</name>
</gene>
<keyword evidence="5" id="KW-1185">Reference proteome</keyword>
<evidence type="ECO:0000313" key="4">
    <source>
        <dbReference type="EMBL" id="TXC64659.1"/>
    </source>
</evidence>
<dbReference type="InterPro" id="IPR001789">
    <property type="entry name" value="Sig_transdc_resp-reg_receiver"/>
</dbReference>
<dbReference type="SMART" id="SM00448">
    <property type="entry name" value="REC"/>
    <property type="match status" value="1"/>
</dbReference>
<feature type="modified residue" description="4-aspartylphosphate" evidence="2">
    <location>
        <position position="62"/>
    </location>
</feature>
<name>A0A5C6TWM1_9SPHN</name>
<evidence type="ECO:0000256" key="1">
    <source>
        <dbReference type="ARBA" id="ARBA00022553"/>
    </source>
</evidence>
<dbReference type="GO" id="GO:0000160">
    <property type="term" value="P:phosphorelay signal transduction system"/>
    <property type="evidence" value="ECO:0007669"/>
    <property type="project" value="InterPro"/>
</dbReference>
<dbReference type="InterPro" id="IPR050595">
    <property type="entry name" value="Bact_response_regulator"/>
</dbReference>
<dbReference type="InterPro" id="IPR011006">
    <property type="entry name" value="CheY-like_superfamily"/>
</dbReference>
<accession>A0A5C6TWM1</accession>
<sequence length="143" mass="15260">MLFAKRQRMIRRIMIVEDEPLVAFDNEHLLEEAGYEVVATVGDAAGAFAVIAAEPLDLVLTDIALAGEGNGIDVARAARAKGVPVLFVTGNCSEEARALAIGCLAKPYSERTLKAALGAIERQLQGRPMKRPPAQLTLYEAAA</sequence>
<organism evidence="4 5">
    <name type="scientific">Allosphingosinicella ginsenosidimutans</name>
    <dbReference type="NCBI Taxonomy" id="1176539"/>
    <lineage>
        <taxon>Bacteria</taxon>
        <taxon>Pseudomonadati</taxon>
        <taxon>Pseudomonadota</taxon>
        <taxon>Alphaproteobacteria</taxon>
        <taxon>Sphingomonadales</taxon>
        <taxon>Sphingomonadaceae</taxon>
        <taxon>Allosphingosinicella</taxon>
    </lineage>
</organism>